<dbReference type="InterPro" id="IPR023393">
    <property type="entry name" value="START-like_dom_sf"/>
</dbReference>
<organism evidence="1 2">
    <name type="scientific">Marinirhabdus gelatinilytica</name>
    <dbReference type="NCBI Taxonomy" id="1703343"/>
    <lineage>
        <taxon>Bacteria</taxon>
        <taxon>Pseudomonadati</taxon>
        <taxon>Bacteroidota</taxon>
        <taxon>Flavobacteriia</taxon>
        <taxon>Flavobacteriales</taxon>
        <taxon>Flavobacteriaceae</taxon>
    </lineage>
</organism>
<dbReference type="AlphaFoldDB" id="A0A370QEZ8"/>
<reference evidence="1 2" key="1">
    <citation type="submission" date="2018-07" db="EMBL/GenBank/DDBJ databases">
        <title>Genomic Encyclopedia of Type Strains, Phase IV (KMG-IV): sequencing the most valuable type-strain genomes for metagenomic binning, comparative biology and taxonomic classification.</title>
        <authorList>
            <person name="Goeker M."/>
        </authorList>
    </citation>
    <scope>NUCLEOTIDE SEQUENCE [LARGE SCALE GENOMIC DNA]</scope>
    <source>
        <strain evidence="1 2">DSM 101478</strain>
    </source>
</reference>
<dbReference type="Pfam" id="PF10604">
    <property type="entry name" value="Polyketide_cyc2"/>
    <property type="match status" value="1"/>
</dbReference>
<proteinExistence type="predicted"/>
<evidence type="ECO:0000313" key="2">
    <source>
        <dbReference type="Proteomes" id="UP000255317"/>
    </source>
</evidence>
<gene>
    <name evidence="1" type="ORF">C8D94_102123</name>
</gene>
<dbReference type="Proteomes" id="UP000255317">
    <property type="component" value="Unassembled WGS sequence"/>
</dbReference>
<dbReference type="SUPFAM" id="SSF55961">
    <property type="entry name" value="Bet v1-like"/>
    <property type="match status" value="1"/>
</dbReference>
<keyword evidence="2" id="KW-1185">Reference proteome</keyword>
<sequence length="162" mass="18824">MYLVCSNTYTMKYTTEITINRPRTEVVEKMDNPENMKHWQRGLISYEQLRGAPGKEGAQMQLHYKMGKRDMALTETIIKNDFPTAFHATYSAKGVHNIQNNYFHEVDSNTTKWISESEFQFKGFGMKLMGFLMPGAFKKQSKKYMEDFKSFVENGTSVAEEN</sequence>
<dbReference type="Gene3D" id="3.30.530.20">
    <property type="match status" value="1"/>
</dbReference>
<protein>
    <submittedName>
        <fullName evidence="1">Polyketide cyclase/dehydrase/lipid transport protein</fullName>
    </submittedName>
</protein>
<name>A0A370QEZ8_9FLAO</name>
<dbReference type="CDD" id="cd07812">
    <property type="entry name" value="SRPBCC"/>
    <property type="match status" value="1"/>
</dbReference>
<comment type="caution">
    <text evidence="1">The sequence shown here is derived from an EMBL/GenBank/DDBJ whole genome shotgun (WGS) entry which is preliminary data.</text>
</comment>
<accession>A0A370QEZ8</accession>
<dbReference type="InterPro" id="IPR019587">
    <property type="entry name" value="Polyketide_cyclase/dehydratase"/>
</dbReference>
<evidence type="ECO:0000313" key="1">
    <source>
        <dbReference type="EMBL" id="RDK86945.1"/>
    </source>
</evidence>
<dbReference type="EMBL" id="QRAO01000002">
    <property type="protein sequence ID" value="RDK86945.1"/>
    <property type="molecule type" value="Genomic_DNA"/>
</dbReference>